<dbReference type="EMBL" id="BMAW01103853">
    <property type="protein sequence ID" value="GFT11288.1"/>
    <property type="molecule type" value="Genomic_DNA"/>
</dbReference>
<sequence length="78" mass="9291">MGKALIFLQPYYDGKAFLDDILTGNETHVEHLTPEIQLYKMHCQHIGSPSVSERKPHQEYLFSWRSQARIKRERKMIF</sequence>
<keyword evidence="2" id="KW-1185">Reference proteome</keyword>
<accession>A0A8X6NEZ6</accession>
<gene>
    <name evidence="1" type="ORF">NPIL_345201</name>
</gene>
<evidence type="ECO:0000313" key="2">
    <source>
        <dbReference type="Proteomes" id="UP000887013"/>
    </source>
</evidence>
<dbReference type="AlphaFoldDB" id="A0A8X6NEZ6"/>
<proteinExistence type="predicted"/>
<reference evidence="1" key="1">
    <citation type="submission" date="2020-08" db="EMBL/GenBank/DDBJ databases">
        <title>Multicomponent nature underlies the extraordinary mechanical properties of spider dragline silk.</title>
        <authorList>
            <person name="Kono N."/>
            <person name="Nakamura H."/>
            <person name="Mori M."/>
            <person name="Yoshida Y."/>
            <person name="Ohtoshi R."/>
            <person name="Malay A.D."/>
            <person name="Moran D.A.P."/>
            <person name="Tomita M."/>
            <person name="Numata K."/>
            <person name="Arakawa K."/>
        </authorList>
    </citation>
    <scope>NUCLEOTIDE SEQUENCE</scope>
</reference>
<protein>
    <submittedName>
        <fullName evidence="1">Uncharacterized protein</fullName>
    </submittedName>
</protein>
<comment type="caution">
    <text evidence="1">The sequence shown here is derived from an EMBL/GenBank/DDBJ whole genome shotgun (WGS) entry which is preliminary data.</text>
</comment>
<organism evidence="1 2">
    <name type="scientific">Nephila pilipes</name>
    <name type="common">Giant wood spider</name>
    <name type="synonym">Nephila maculata</name>
    <dbReference type="NCBI Taxonomy" id="299642"/>
    <lineage>
        <taxon>Eukaryota</taxon>
        <taxon>Metazoa</taxon>
        <taxon>Ecdysozoa</taxon>
        <taxon>Arthropoda</taxon>
        <taxon>Chelicerata</taxon>
        <taxon>Arachnida</taxon>
        <taxon>Araneae</taxon>
        <taxon>Araneomorphae</taxon>
        <taxon>Entelegynae</taxon>
        <taxon>Araneoidea</taxon>
        <taxon>Nephilidae</taxon>
        <taxon>Nephila</taxon>
    </lineage>
</organism>
<dbReference type="Proteomes" id="UP000887013">
    <property type="component" value="Unassembled WGS sequence"/>
</dbReference>
<evidence type="ECO:0000313" key="1">
    <source>
        <dbReference type="EMBL" id="GFT11288.1"/>
    </source>
</evidence>
<name>A0A8X6NEZ6_NEPPI</name>